<organism evidence="5 6">
    <name type="scientific">Euzebya pacifica</name>
    <dbReference type="NCBI Taxonomy" id="1608957"/>
    <lineage>
        <taxon>Bacteria</taxon>
        <taxon>Bacillati</taxon>
        <taxon>Actinomycetota</taxon>
        <taxon>Nitriliruptoria</taxon>
        <taxon>Euzebyales</taxon>
    </lineage>
</organism>
<keyword evidence="2" id="KW-0547">Nucleotide-binding</keyword>
<dbReference type="FunFam" id="3.40.50.300:FF:000421">
    <property type="entry name" value="Branched-chain amino acid ABC transporter ATP-binding protein"/>
    <property type="match status" value="1"/>
</dbReference>
<dbReference type="PANTHER" id="PTHR45772">
    <property type="entry name" value="CONSERVED COMPONENT OF ABC TRANSPORTER FOR NATURAL AMINO ACIDS-RELATED"/>
    <property type="match status" value="1"/>
</dbReference>
<dbReference type="RefSeq" id="WP_216826529.1">
    <property type="nucleotide sequence ID" value="NZ_CP031165.1"/>
</dbReference>
<dbReference type="Proteomes" id="UP000264006">
    <property type="component" value="Chromosome"/>
</dbReference>
<dbReference type="GO" id="GO:0016887">
    <property type="term" value="F:ATP hydrolysis activity"/>
    <property type="evidence" value="ECO:0007669"/>
    <property type="project" value="InterPro"/>
</dbReference>
<dbReference type="InterPro" id="IPR027417">
    <property type="entry name" value="P-loop_NTPase"/>
</dbReference>
<evidence type="ECO:0000313" key="5">
    <source>
        <dbReference type="EMBL" id="AXV06710.1"/>
    </source>
</evidence>
<dbReference type="InterPro" id="IPR003593">
    <property type="entry name" value="AAA+_ATPase"/>
</dbReference>
<dbReference type="CDD" id="cd03219">
    <property type="entry name" value="ABC_Mj1267_LivG_branched"/>
    <property type="match status" value="1"/>
</dbReference>
<dbReference type="GO" id="GO:0005524">
    <property type="term" value="F:ATP binding"/>
    <property type="evidence" value="ECO:0007669"/>
    <property type="project" value="UniProtKB-KW"/>
</dbReference>
<evidence type="ECO:0000259" key="4">
    <source>
        <dbReference type="PROSITE" id="PS50893"/>
    </source>
</evidence>
<feature type="domain" description="ABC transporter" evidence="4">
    <location>
        <begin position="2"/>
        <end position="250"/>
    </location>
</feature>
<dbReference type="Pfam" id="PF00005">
    <property type="entry name" value="ABC_tran"/>
    <property type="match status" value="1"/>
</dbReference>
<evidence type="ECO:0000256" key="1">
    <source>
        <dbReference type="ARBA" id="ARBA00022448"/>
    </source>
</evidence>
<protein>
    <submittedName>
        <fullName evidence="5">Branched-chain amino acid transport ATP-binding protein LivG</fullName>
    </submittedName>
</protein>
<dbReference type="EMBL" id="CP031165">
    <property type="protein sequence ID" value="AXV06710.1"/>
    <property type="molecule type" value="Genomic_DNA"/>
</dbReference>
<dbReference type="PROSITE" id="PS50893">
    <property type="entry name" value="ABC_TRANSPORTER_2"/>
    <property type="match status" value="1"/>
</dbReference>
<dbReference type="Gene3D" id="3.40.50.300">
    <property type="entry name" value="P-loop containing nucleotide triphosphate hydrolases"/>
    <property type="match status" value="1"/>
</dbReference>
<name>A0A346XWW3_9ACTN</name>
<reference evidence="5 6" key="1">
    <citation type="submission" date="2018-09" db="EMBL/GenBank/DDBJ databases">
        <title>Complete genome sequence of Euzebya sp. DY32-46 isolated from seawater of Pacific Ocean.</title>
        <authorList>
            <person name="Xu L."/>
            <person name="Wu Y.-H."/>
            <person name="Xu X.-W."/>
        </authorList>
    </citation>
    <scope>NUCLEOTIDE SEQUENCE [LARGE SCALE GENOMIC DNA]</scope>
    <source>
        <strain evidence="5 6">DY32-46</strain>
    </source>
</reference>
<dbReference type="KEGG" id="euz:DVS28_a2025"/>
<gene>
    <name evidence="5" type="ORF">DVS28_a2025</name>
</gene>
<dbReference type="InterPro" id="IPR051120">
    <property type="entry name" value="ABC_AA/LPS_Transport"/>
</dbReference>
<keyword evidence="3 5" id="KW-0067">ATP-binding</keyword>
<dbReference type="InterPro" id="IPR032823">
    <property type="entry name" value="BCA_ABC_TP_C"/>
</dbReference>
<dbReference type="SUPFAM" id="SSF52540">
    <property type="entry name" value="P-loop containing nucleoside triphosphate hydrolases"/>
    <property type="match status" value="1"/>
</dbReference>
<dbReference type="InterPro" id="IPR003439">
    <property type="entry name" value="ABC_transporter-like_ATP-bd"/>
</dbReference>
<sequence length="271" mass="29496">MLEIDQVTIRFGAIEAVSNADFSLSEDELLALIGPNGAGKTALLNSVCGIYTPASGDIRANGRSTIGAAPDEIAAMGIGRAFQHGELFGGLTVTENLMVGRTRQLWGAVGWAGFRWGRYMRHEVEALTRVEQVMDFFEISHHRDTMVEDLPFGLQKLVGVARALCGDPEVLLLDEPSSGLTRQEKEDFARFLLRIRHDLGLPVLWIEHDMQMVMDLADRIVVLDYGKIIADGEPAAVASSPAVIDAYLGRPLNADEGAVSPTSQPEEVVPR</sequence>
<evidence type="ECO:0000256" key="2">
    <source>
        <dbReference type="ARBA" id="ARBA00022741"/>
    </source>
</evidence>
<dbReference type="SMART" id="SM00382">
    <property type="entry name" value="AAA"/>
    <property type="match status" value="1"/>
</dbReference>
<dbReference type="Pfam" id="PF12399">
    <property type="entry name" value="BCA_ABC_TP_C"/>
    <property type="match status" value="1"/>
</dbReference>
<keyword evidence="1" id="KW-0813">Transport</keyword>
<evidence type="ECO:0000313" key="6">
    <source>
        <dbReference type="Proteomes" id="UP000264006"/>
    </source>
</evidence>
<accession>A0A346XWW3</accession>
<evidence type="ECO:0000256" key="3">
    <source>
        <dbReference type="ARBA" id="ARBA00022840"/>
    </source>
</evidence>
<dbReference type="GO" id="GO:0005886">
    <property type="term" value="C:plasma membrane"/>
    <property type="evidence" value="ECO:0007669"/>
    <property type="project" value="TreeGrafter"/>
</dbReference>
<dbReference type="AlphaFoldDB" id="A0A346XWW3"/>
<proteinExistence type="predicted"/>
<keyword evidence="6" id="KW-1185">Reference proteome</keyword>
<dbReference type="PANTHER" id="PTHR45772:SF1">
    <property type="entry name" value="ABC TRANSPORTER ATP-BINDING PROTEIN"/>
    <property type="match status" value="1"/>
</dbReference>